<comment type="function">
    <text evidence="1">Neddylation of cullins play an essential role in the regulation of SCF-type complexes activity.</text>
</comment>
<sequence>NLQDCEHPTMPPQKKRRNDDEQKLTKSKKPKFNIRVQRHEFVKGDTDTEWYTQCVEDPNKINPDGMIQFCKDIDIDPENTVAQVGMLVLAWHMKAKQMGYFSLEEWSHGLEELQCDSIFKIKSKFEELQESLSNPTVFKNVYRYAFDFCRDKDQRSLDIEMAIPMLRLLLQSRWELFPYFQRFDRAGVEQESNHRVINKDQWYNILEFCRTIKPDLQNYDEDGACEYSFSVIGGEFLQLLKKLLFTRK</sequence>
<dbReference type="Gene3D" id="1.10.238.200">
    <property type="entry name" value="Cullin, PONY binding domain"/>
    <property type="match status" value="1"/>
</dbReference>
<dbReference type="Pfam" id="PF03556">
    <property type="entry name" value="Cullin_binding"/>
    <property type="match status" value="1"/>
</dbReference>
<evidence type="ECO:0000313" key="4">
    <source>
        <dbReference type="EMBL" id="UYV65454.1"/>
    </source>
</evidence>
<evidence type="ECO:0000313" key="5">
    <source>
        <dbReference type="Proteomes" id="UP001235939"/>
    </source>
</evidence>
<feature type="non-terminal residue" evidence="4">
    <location>
        <position position="248"/>
    </location>
</feature>
<evidence type="ECO:0000256" key="1">
    <source>
        <dbReference type="RuleBase" id="RU410713"/>
    </source>
</evidence>
<dbReference type="PROSITE" id="PS51229">
    <property type="entry name" value="DCUN1"/>
    <property type="match status" value="1"/>
</dbReference>
<protein>
    <recommendedName>
        <fullName evidence="1">Defective in cullin neddylation protein</fullName>
    </recommendedName>
</protein>
<dbReference type="PANTHER" id="PTHR12281">
    <property type="entry name" value="RP42 RELATED"/>
    <property type="match status" value="1"/>
</dbReference>
<dbReference type="InterPro" id="IPR042460">
    <property type="entry name" value="DCN1-like_PONY"/>
</dbReference>
<dbReference type="InterPro" id="IPR014764">
    <property type="entry name" value="DCN-prot"/>
</dbReference>
<organism evidence="4 5">
    <name type="scientific">Cordylochernes scorpioides</name>
    <dbReference type="NCBI Taxonomy" id="51811"/>
    <lineage>
        <taxon>Eukaryota</taxon>
        <taxon>Metazoa</taxon>
        <taxon>Ecdysozoa</taxon>
        <taxon>Arthropoda</taxon>
        <taxon>Chelicerata</taxon>
        <taxon>Arachnida</taxon>
        <taxon>Pseudoscorpiones</taxon>
        <taxon>Cheliferoidea</taxon>
        <taxon>Chernetidae</taxon>
        <taxon>Cordylochernes</taxon>
    </lineage>
</organism>
<dbReference type="Proteomes" id="UP001235939">
    <property type="component" value="Chromosome 03"/>
</dbReference>
<evidence type="ECO:0000259" key="3">
    <source>
        <dbReference type="PROSITE" id="PS51229"/>
    </source>
</evidence>
<gene>
    <name evidence="4" type="ORF">LAZ67_3004420</name>
</gene>
<feature type="region of interest" description="Disordered" evidence="2">
    <location>
        <begin position="1"/>
        <end position="29"/>
    </location>
</feature>
<dbReference type="InterPro" id="IPR005176">
    <property type="entry name" value="PONY_dom"/>
</dbReference>
<accession>A0ABY6KAN2</accession>
<evidence type="ECO:0000256" key="2">
    <source>
        <dbReference type="SAM" id="MobiDB-lite"/>
    </source>
</evidence>
<feature type="domain" description="DCUN1" evidence="3">
    <location>
        <begin position="42"/>
        <end position="237"/>
    </location>
</feature>
<name>A0ABY6KAN2_9ARAC</name>
<reference evidence="4 5" key="1">
    <citation type="submission" date="2022-01" db="EMBL/GenBank/DDBJ databases">
        <title>A chromosomal length assembly of Cordylochernes scorpioides.</title>
        <authorList>
            <person name="Zeh D."/>
            <person name="Zeh J."/>
        </authorList>
    </citation>
    <scope>NUCLEOTIDE SEQUENCE [LARGE SCALE GENOMIC DNA]</scope>
    <source>
        <strain evidence="4">IN4F17</strain>
        <tissue evidence="4">Whole Body</tissue>
    </source>
</reference>
<keyword evidence="5" id="KW-1185">Reference proteome</keyword>
<dbReference type="Gene3D" id="1.10.238.10">
    <property type="entry name" value="EF-hand"/>
    <property type="match status" value="1"/>
</dbReference>
<dbReference type="EMBL" id="CP092865">
    <property type="protein sequence ID" value="UYV65454.1"/>
    <property type="molecule type" value="Genomic_DNA"/>
</dbReference>
<dbReference type="PANTHER" id="PTHR12281:SF12">
    <property type="entry name" value="DEFECTIVE IN CULLIN NEDDYLATION PROTEIN"/>
    <property type="match status" value="1"/>
</dbReference>
<proteinExistence type="predicted"/>